<organism evidence="5 6">
    <name type="scientific">Penstemon smallii</name>
    <dbReference type="NCBI Taxonomy" id="265156"/>
    <lineage>
        <taxon>Eukaryota</taxon>
        <taxon>Viridiplantae</taxon>
        <taxon>Streptophyta</taxon>
        <taxon>Embryophyta</taxon>
        <taxon>Tracheophyta</taxon>
        <taxon>Spermatophyta</taxon>
        <taxon>Magnoliopsida</taxon>
        <taxon>eudicotyledons</taxon>
        <taxon>Gunneridae</taxon>
        <taxon>Pentapetalae</taxon>
        <taxon>asterids</taxon>
        <taxon>lamiids</taxon>
        <taxon>Lamiales</taxon>
        <taxon>Plantaginaceae</taxon>
        <taxon>Cheloneae</taxon>
        <taxon>Penstemon</taxon>
    </lineage>
</organism>
<dbReference type="Gene3D" id="1.20.1280.170">
    <property type="entry name" value="Exocyst complex component Exo70"/>
    <property type="match status" value="1"/>
</dbReference>
<proteinExistence type="inferred from homology"/>
<comment type="similarity">
    <text evidence="1 3">Belongs to the EXO70 family.</text>
</comment>
<keyword evidence="3" id="KW-0653">Protein transport</keyword>
<keyword evidence="6" id="KW-1185">Reference proteome</keyword>
<evidence type="ECO:0000256" key="2">
    <source>
        <dbReference type="ARBA" id="ARBA00022448"/>
    </source>
</evidence>
<evidence type="ECO:0000313" key="6">
    <source>
        <dbReference type="Proteomes" id="UP001634393"/>
    </source>
</evidence>
<keyword evidence="3" id="KW-0268">Exocytosis</keyword>
<dbReference type="PANTHER" id="PTHR12542:SF7">
    <property type="entry name" value="EXOCYST SUBUNIT EXO70 FAMILY PROTEIN"/>
    <property type="match status" value="1"/>
</dbReference>
<dbReference type="AlphaFoldDB" id="A0ABD3TW22"/>
<dbReference type="GO" id="GO:0015031">
    <property type="term" value="P:protein transport"/>
    <property type="evidence" value="ECO:0007669"/>
    <property type="project" value="UniProtKB-KW"/>
</dbReference>
<sequence length="554" mass="63955">MGSSLSQQSAFDIISHWRSRPAHELLFDSNSRDQEIYMQAVDRLQQSPNMNGFNELISIAMARLKREFHEVLSRQADYQAAPISTTEWSSYTDSTANAIRYEDYSTVYEAPNIQVIMYLRSIAERMNTSGKLGECVNLYKTVRKSFLQSHLSRLRFEELYIGDNPRRFLWDELKVKIEVWNQVSKICVRILFEREKQLCDQIFQGLGANVECFVGTVQEFAVSLFAFAEAMSLSNQSYERMEAILGLYDSFVSVLPNVNALFLSEPGEGIRNGCLATLSNIEIEVVRMLYDLQKGILYEVSDSSDDQRGAIHRSTKYAMENIDLIVRNKRMLTNLIKSTPSLNFDGLIIPQEDLGDTQNRNFLELQLILILVVLQRNIEGKSKFYKEPSLKYLFIMNNVRYIVQKIEGSFELQEMIGGSYLKKLNENVNLAMNGYQESTCSKFLNCLKDDGLYVTRCFKHGLSRTTLKKRIKAFNAAYEEIQHFHTFWTVPDLKLKEEICAHMSEKLVPQYKNFLVKFGSNPEFKALDQNIKYSVENFKALILEKLFAHPEVIV</sequence>
<reference evidence="5 6" key="1">
    <citation type="submission" date="2024-12" db="EMBL/GenBank/DDBJ databases">
        <title>The unique morphological basis and parallel evolutionary history of personate flowers in Penstemon.</title>
        <authorList>
            <person name="Depatie T.H."/>
            <person name="Wessinger C.A."/>
        </authorList>
    </citation>
    <scope>NUCLEOTIDE SEQUENCE [LARGE SCALE GENOMIC DNA]</scope>
    <source>
        <strain evidence="5">WTNN_2</strain>
        <tissue evidence="5">Leaf</tissue>
    </source>
</reference>
<dbReference type="InterPro" id="IPR046364">
    <property type="entry name" value="Exo70_C"/>
</dbReference>
<dbReference type="PANTHER" id="PTHR12542">
    <property type="entry name" value="EXOCYST COMPLEX PROTEIN EXO70"/>
    <property type="match status" value="1"/>
</dbReference>
<evidence type="ECO:0000313" key="5">
    <source>
        <dbReference type="EMBL" id="KAL3840766.1"/>
    </source>
</evidence>
<dbReference type="Pfam" id="PF03081">
    <property type="entry name" value="Exo70_C"/>
    <property type="match status" value="1"/>
</dbReference>
<accession>A0ABD3TW22</accession>
<dbReference type="Proteomes" id="UP001634393">
    <property type="component" value="Unassembled WGS sequence"/>
</dbReference>
<comment type="function">
    <text evidence="3">Component of the exocyst complex.</text>
</comment>
<dbReference type="SUPFAM" id="SSF74788">
    <property type="entry name" value="Cullin repeat-like"/>
    <property type="match status" value="1"/>
</dbReference>
<dbReference type="EMBL" id="JBJXBP010000003">
    <property type="protein sequence ID" value="KAL3840766.1"/>
    <property type="molecule type" value="Genomic_DNA"/>
</dbReference>
<gene>
    <name evidence="5" type="ORF">ACJIZ3_025357</name>
</gene>
<dbReference type="InterPro" id="IPR004140">
    <property type="entry name" value="Exo70"/>
</dbReference>
<comment type="caution">
    <text evidence="5">The sequence shown here is derived from an EMBL/GenBank/DDBJ whole genome shotgun (WGS) entry which is preliminary data.</text>
</comment>
<evidence type="ECO:0000256" key="1">
    <source>
        <dbReference type="ARBA" id="ARBA00006756"/>
    </source>
</evidence>
<evidence type="ECO:0000259" key="4">
    <source>
        <dbReference type="Pfam" id="PF03081"/>
    </source>
</evidence>
<feature type="domain" description="Exocyst complex subunit Exo70 C-terminal" evidence="4">
    <location>
        <begin position="180"/>
        <end position="543"/>
    </location>
</feature>
<evidence type="ECO:0000256" key="3">
    <source>
        <dbReference type="RuleBase" id="RU365026"/>
    </source>
</evidence>
<dbReference type="InterPro" id="IPR016159">
    <property type="entry name" value="Cullin_repeat-like_dom_sf"/>
</dbReference>
<protein>
    <recommendedName>
        <fullName evidence="3">Exocyst subunit Exo70 family protein</fullName>
    </recommendedName>
</protein>
<name>A0ABD3TW22_9LAMI</name>
<dbReference type="Pfam" id="PF20669">
    <property type="entry name" value="Exo70_N"/>
    <property type="match status" value="1"/>
</dbReference>
<dbReference type="GO" id="GO:0006887">
    <property type="term" value="P:exocytosis"/>
    <property type="evidence" value="ECO:0007669"/>
    <property type="project" value="UniProtKB-KW"/>
</dbReference>
<keyword evidence="2 3" id="KW-0813">Transport</keyword>